<evidence type="ECO:0000313" key="4">
    <source>
        <dbReference type="EMBL" id="OLV15678.1"/>
    </source>
</evidence>
<dbReference type="STRING" id="249408.BOO71_0014161"/>
<dbReference type="GO" id="GO:0030288">
    <property type="term" value="C:outer membrane-bounded periplasmic space"/>
    <property type="evidence" value="ECO:0007669"/>
    <property type="project" value="TreeGrafter"/>
</dbReference>
<comment type="caution">
    <text evidence="4">The sequence shown here is derived from an EMBL/GenBank/DDBJ whole genome shotgun (WGS) entry which is preliminary data.</text>
</comment>
<organism evidence="4 5">
    <name type="scientific">Deinococcus marmoris</name>
    <dbReference type="NCBI Taxonomy" id="249408"/>
    <lineage>
        <taxon>Bacteria</taxon>
        <taxon>Thermotogati</taxon>
        <taxon>Deinococcota</taxon>
        <taxon>Deinococci</taxon>
        <taxon>Deinococcales</taxon>
        <taxon>Deinococcaceae</taxon>
        <taxon>Deinococcus</taxon>
    </lineage>
</organism>
<dbReference type="RefSeq" id="WP_075836833.1">
    <property type="nucleotide sequence ID" value="NZ_MSTI01000167.1"/>
</dbReference>
<dbReference type="GO" id="GO:0030975">
    <property type="term" value="F:thiamine binding"/>
    <property type="evidence" value="ECO:0007669"/>
    <property type="project" value="TreeGrafter"/>
</dbReference>
<dbReference type="InterPro" id="IPR006059">
    <property type="entry name" value="SBP"/>
</dbReference>
<dbReference type="GO" id="GO:0030976">
    <property type="term" value="F:thiamine pyrophosphate binding"/>
    <property type="evidence" value="ECO:0007669"/>
    <property type="project" value="TreeGrafter"/>
</dbReference>
<evidence type="ECO:0000313" key="5">
    <source>
        <dbReference type="Proteomes" id="UP000186607"/>
    </source>
</evidence>
<name>A0A1U7NRY3_9DEIO</name>
<dbReference type="GO" id="GO:0046872">
    <property type="term" value="F:metal ion binding"/>
    <property type="evidence" value="ECO:0007669"/>
    <property type="project" value="UniProtKB-KW"/>
</dbReference>
<dbReference type="Pfam" id="PF13416">
    <property type="entry name" value="SBP_bac_8"/>
    <property type="match status" value="1"/>
</dbReference>
<keyword evidence="5" id="KW-1185">Reference proteome</keyword>
<dbReference type="PIRSF" id="PIRSF002825">
    <property type="entry name" value="CfbpA"/>
    <property type="match status" value="1"/>
</dbReference>
<dbReference type="SUPFAM" id="SSF53850">
    <property type="entry name" value="Periplasmic binding protein-like II"/>
    <property type="match status" value="1"/>
</dbReference>
<gene>
    <name evidence="4" type="ORF">BOO71_0014161</name>
</gene>
<dbReference type="OrthoDB" id="9791045at2"/>
<evidence type="ECO:0000256" key="2">
    <source>
        <dbReference type="PIRSR" id="PIRSR002825-1"/>
    </source>
</evidence>
<dbReference type="PANTHER" id="PTHR30006:SF2">
    <property type="entry name" value="ABC TRANSPORTER SUBSTRATE-BINDING PROTEIN"/>
    <property type="match status" value="1"/>
</dbReference>
<keyword evidence="2" id="KW-0479">Metal-binding</keyword>
<dbReference type="eggNOG" id="COG1840">
    <property type="taxonomic scope" value="Bacteria"/>
</dbReference>
<feature type="signal peptide" evidence="3">
    <location>
        <begin position="1"/>
        <end position="23"/>
    </location>
</feature>
<evidence type="ECO:0000256" key="1">
    <source>
        <dbReference type="ARBA" id="ARBA00022729"/>
    </source>
</evidence>
<dbReference type="Gene3D" id="3.40.190.10">
    <property type="entry name" value="Periplasmic binding protein-like II"/>
    <property type="match status" value="2"/>
</dbReference>
<dbReference type="PANTHER" id="PTHR30006">
    <property type="entry name" value="THIAMINE-BINDING PERIPLASMIC PROTEIN-RELATED"/>
    <property type="match status" value="1"/>
</dbReference>
<dbReference type="CDD" id="cd13547">
    <property type="entry name" value="PBP2_Fbp_like_2"/>
    <property type="match status" value="1"/>
</dbReference>
<evidence type="ECO:0000256" key="3">
    <source>
        <dbReference type="SAM" id="SignalP"/>
    </source>
</evidence>
<proteinExistence type="predicted"/>
<keyword evidence="2" id="KW-0408">Iron</keyword>
<reference evidence="4 5" key="1">
    <citation type="submission" date="2017-01" db="EMBL/GenBank/DDBJ databases">
        <title>Genome Analysis of Deinococcus marmoris KOPRI26562.</title>
        <authorList>
            <person name="Kim J.H."/>
            <person name="Oh H.-M."/>
        </authorList>
    </citation>
    <scope>NUCLEOTIDE SEQUENCE [LARGE SCALE GENOMIC DNA]</scope>
    <source>
        <strain evidence="4 5">KOPRI26562</strain>
    </source>
</reference>
<protein>
    <submittedName>
        <fullName evidence="4">Iron ABC transporter iron-binding protein</fullName>
    </submittedName>
</protein>
<dbReference type="AlphaFoldDB" id="A0A1U7NRY3"/>
<feature type="binding site" evidence="2">
    <location>
        <position position="218"/>
    </location>
    <ligand>
        <name>Fe cation</name>
        <dbReference type="ChEBI" id="CHEBI:24875"/>
    </ligand>
</feature>
<feature type="chain" id="PRO_5013182834" evidence="3">
    <location>
        <begin position="24"/>
        <end position="324"/>
    </location>
</feature>
<keyword evidence="1 3" id="KW-0732">Signal</keyword>
<dbReference type="EMBL" id="MSTI01000167">
    <property type="protein sequence ID" value="OLV15678.1"/>
    <property type="molecule type" value="Genomic_DNA"/>
</dbReference>
<sequence length="324" mass="34469">MKRLFLTAALSGLGLASAQTAPADLSGTLTLYTSEVQADVQAQVDAFKKLYPKANVQLFRSGTGEVTAKLNAELESGNPQADLLWVADQTYFDTLSKRTLLEKLDLSGLNVPGSAVYGGTYAEVRKLYNVIGVNTNVLKTMPKSFADLKQPAYQNKLAMPNPLFSGGALSTAGTLAQRLGWEYFDALAKNGMKIEQSNPVTTTKLIGGEYGAALLVDYALRREAAKGAPIQIVYPTEGAILVPTPIGVLKSSKNKALAQAFVRFLYSPAAQANFSKLSYVPVMPDAPRPAGVPASVPTLPSAAAYIAANKAEIGQRFSALFDLK</sequence>
<dbReference type="Proteomes" id="UP000186607">
    <property type="component" value="Unassembled WGS sequence"/>
</dbReference>
<accession>A0A1U7NRY3</accession>
<dbReference type="InterPro" id="IPR026045">
    <property type="entry name" value="Ferric-bd"/>
</dbReference>
<dbReference type="GO" id="GO:0015888">
    <property type="term" value="P:thiamine transport"/>
    <property type="evidence" value="ECO:0007669"/>
    <property type="project" value="TreeGrafter"/>
</dbReference>